<dbReference type="Pfam" id="PF14587">
    <property type="entry name" value="Glyco_hydr_30_2"/>
    <property type="match status" value="1"/>
</dbReference>
<evidence type="ECO:0000313" key="2">
    <source>
        <dbReference type="EMBL" id="SKB85381.1"/>
    </source>
</evidence>
<proteinExistence type="predicted"/>
<dbReference type="PANTHER" id="PTHR42767:SF1">
    <property type="entry name" value="ENDO-BETA-1,6-GALACTANASE-LIKE DOMAIN-CONTAINING PROTEIN"/>
    <property type="match status" value="1"/>
</dbReference>
<accession>A0A1T5EN19</accession>
<sequence>MKANIFYFFTIFFCTSIDAQTIEVNLDLNNEFQEIEGFGASDAWRAQFVGKNWPDAKKEKIAELLFSIEDDRQGNPKGIGLSIWRFYISAGTSEQGQKSGIKNEWRRGESFIDKNGNYDWSKQEGQQWFLQKAKEHGVEKFLAFSIAAPVFWADNNKGWNSRTDGNLNLKAEFYDDYADFMIEFLDHFRGEGISFDYLSPINEPQWDWEKATQEGTPATNDNISELVELLDSKISKKDLKTEIVIPEAADLRYLYSDFNRPKRGNQIQDFFGSKKNKKTYVGNLKNIQPTVSGHSYFTTWPVDSLIRIRRDLNQSLKKNNLGYWQSEFCILEKNDDIGGGGKRDLGMGTALYVARVIHADLTLANAKSWQWWTALTIADFKDGLIYLDTGNPEDMYNRKSLKYDGEFHDSKLLWALGNFSRFIKPGMQRISADLNLDLPLNEQYEDIMVSAYKDSITNELVIVAINYSENPKTLKVDNREITFGKVYETSTHKNLALKEIKGRFIEILPRSIITITGTIKNQ</sequence>
<dbReference type="EMBL" id="FUYY01000012">
    <property type="protein sequence ID" value="SKB85381.1"/>
    <property type="molecule type" value="Genomic_DNA"/>
</dbReference>
<dbReference type="Proteomes" id="UP000190230">
    <property type="component" value="Unassembled WGS sequence"/>
</dbReference>
<dbReference type="InterPro" id="IPR039514">
    <property type="entry name" value="6GAL-like"/>
</dbReference>
<keyword evidence="2" id="KW-0378">Hydrolase</keyword>
<dbReference type="PANTHER" id="PTHR42767">
    <property type="entry name" value="ENDO-BETA-1,6-GALACTANASE"/>
    <property type="match status" value="1"/>
</dbReference>
<evidence type="ECO:0000259" key="1">
    <source>
        <dbReference type="Pfam" id="PF14587"/>
    </source>
</evidence>
<dbReference type="RefSeq" id="WP_079722103.1">
    <property type="nucleotide sequence ID" value="NZ_FUYY01000012.1"/>
</dbReference>
<evidence type="ECO:0000313" key="3">
    <source>
        <dbReference type="Proteomes" id="UP000190230"/>
    </source>
</evidence>
<gene>
    <name evidence="2" type="ORF">SAMN05660776_0109</name>
</gene>
<dbReference type="GO" id="GO:0004553">
    <property type="term" value="F:hydrolase activity, hydrolyzing O-glycosyl compounds"/>
    <property type="evidence" value="ECO:0007669"/>
    <property type="project" value="InterPro"/>
</dbReference>
<dbReference type="Gene3D" id="3.20.20.80">
    <property type="entry name" value="Glycosidases"/>
    <property type="match status" value="1"/>
</dbReference>
<dbReference type="InterPro" id="IPR039743">
    <property type="entry name" value="6GAL/EXGAL"/>
</dbReference>
<organism evidence="2 3">
    <name type="scientific">Salegentibacter holothuriorum</name>
    <dbReference type="NCBI Taxonomy" id="241145"/>
    <lineage>
        <taxon>Bacteria</taxon>
        <taxon>Pseudomonadati</taxon>
        <taxon>Bacteroidota</taxon>
        <taxon>Flavobacteriia</taxon>
        <taxon>Flavobacteriales</taxon>
        <taxon>Flavobacteriaceae</taxon>
        <taxon>Salegentibacter</taxon>
    </lineage>
</organism>
<feature type="domain" description="Endo-beta-1,6-galactanase-like" evidence="1">
    <location>
        <begin position="23"/>
        <end position="386"/>
    </location>
</feature>
<reference evidence="3" key="1">
    <citation type="submission" date="2017-02" db="EMBL/GenBank/DDBJ databases">
        <authorList>
            <person name="Varghese N."/>
            <person name="Submissions S."/>
        </authorList>
    </citation>
    <scope>NUCLEOTIDE SEQUENCE [LARGE SCALE GENOMIC DNA]</scope>
    <source>
        <strain evidence="3">DSM 23405</strain>
    </source>
</reference>
<name>A0A1T5EN19_9FLAO</name>
<dbReference type="InterPro" id="IPR017853">
    <property type="entry name" value="GH"/>
</dbReference>
<dbReference type="Gene3D" id="2.60.40.1180">
    <property type="entry name" value="Golgi alpha-mannosidase II"/>
    <property type="match status" value="1"/>
</dbReference>
<dbReference type="SUPFAM" id="SSF51445">
    <property type="entry name" value="(Trans)glycosidases"/>
    <property type="match status" value="1"/>
</dbReference>
<dbReference type="AlphaFoldDB" id="A0A1T5EN19"/>
<keyword evidence="3" id="KW-1185">Reference proteome</keyword>
<dbReference type="OrthoDB" id="9806701at2"/>
<protein>
    <submittedName>
        <fullName evidence="2">O-Glycosyl hydrolase</fullName>
    </submittedName>
</protein>
<dbReference type="STRING" id="241145.SAMN05660776_0109"/>
<dbReference type="InterPro" id="IPR013780">
    <property type="entry name" value="Glyco_hydro_b"/>
</dbReference>